<accession>A0A1N6XAT6</accession>
<dbReference type="GO" id="GO:0009254">
    <property type="term" value="P:peptidoglycan turnover"/>
    <property type="evidence" value="ECO:0007669"/>
    <property type="project" value="TreeGrafter"/>
</dbReference>
<protein>
    <submittedName>
        <fullName evidence="5">Beta-N-acetylhexosaminidase</fullName>
    </submittedName>
</protein>
<dbReference type="PRINTS" id="PR00133">
    <property type="entry name" value="GLHYDRLASE3"/>
</dbReference>
<sequence length="509" mass="52883">MSLPAGHLAALAAAVLQPGFVGTTAPPWIRRWLGEGLGSVVLFARNVVDHEQVAALTAALRAERPDVIVAIDEEAGDVTRIESGRGSSRPGNLALGAVDDPELTEEVARDLGADLASLGVTLDYAPDADVNSNPANPVIGVRSFGADPELVARHTAAWIRGLQAGGVAACAKHFPGHGDTQVDSHHDLPLISGGRAQLEAVELAPFRAAVAAGVQAVMTGHLLVPALDPQLPATLSSRILGGLLRDELGFSGVVVTDAVEMRAVADRYGYAGAAVRALAAGADAICIGGERAGEEDARELRDAIVAAVVSGELPEERLAEAAKRVGQLTEWSVAARAGRPARRGLPVDASPIGLAAARRALRITTRTGADVLPLTRAAYVVEFEPPRNIAIGAETPWGIGAPLSELLPGTTTRRYAQPDVPVDPTAGADGRPVVLVVRDLHRHDWMRDAVRRSLAARPDAVVVELGVPTLVTGTVHVATHGATRAAGQAAAELLTNRTTRSNTPARSRC</sequence>
<comment type="similarity">
    <text evidence="1">Belongs to the glycosyl hydrolase 3 family.</text>
</comment>
<keyword evidence="2" id="KW-0378">Hydrolase</keyword>
<evidence type="ECO:0000313" key="5">
    <source>
        <dbReference type="EMBL" id="SIQ99380.1"/>
    </source>
</evidence>
<dbReference type="InterPro" id="IPR017853">
    <property type="entry name" value="GH"/>
</dbReference>
<name>A0A1N6XAT6_9ACTN</name>
<gene>
    <name evidence="5" type="ORF">SAMN05444858_105291</name>
</gene>
<reference evidence="5 6" key="1">
    <citation type="submission" date="2017-01" db="EMBL/GenBank/DDBJ databases">
        <authorList>
            <person name="Mah S.A."/>
            <person name="Swanson W.J."/>
            <person name="Moy G.W."/>
            <person name="Vacquier V.D."/>
        </authorList>
    </citation>
    <scope>NUCLEOTIDE SEQUENCE [LARGE SCALE GENOMIC DNA]</scope>
    <source>
        <strain evidence="5 6">DSM 45758</strain>
    </source>
</reference>
<dbReference type="RefSeq" id="WP_076470216.1">
    <property type="nucleotide sequence ID" value="NZ_FTNF01000005.1"/>
</dbReference>
<evidence type="ECO:0000256" key="1">
    <source>
        <dbReference type="ARBA" id="ARBA00005336"/>
    </source>
</evidence>
<dbReference type="InterPro" id="IPR036962">
    <property type="entry name" value="Glyco_hydro_3_N_sf"/>
</dbReference>
<dbReference type="PANTHER" id="PTHR30480:SF16">
    <property type="entry name" value="GLYCOSIDE HYDROLASE FAMILY 3 DOMAIN PROTEIN"/>
    <property type="match status" value="1"/>
</dbReference>
<dbReference type="SUPFAM" id="SSF51445">
    <property type="entry name" value="(Trans)glycosidases"/>
    <property type="match status" value="1"/>
</dbReference>
<organism evidence="5 6">
    <name type="scientific">Micromonospora avicenniae</name>
    <dbReference type="NCBI Taxonomy" id="1198245"/>
    <lineage>
        <taxon>Bacteria</taxon>
        <taxon>Bacillati</taxon>
        <taxon>Actinomycetota</taxon>
        <taxon>Actinomycetes</taxon>
        <taxon>Micromonosporales</taxon>
        <taxon>Micromonosporaceae</taxon>
        <taxon>Micromonospora</taxon>
    </lineage>
</organism>
<dbReference type="GO" id="GO:0005975">
    <property type="term" value="P:carbohydrate metabolic process"/>
    <property type="evidence" value="ECO:0007669"/>
    <property type="project" value="InterPro"/>
</dbReference>
<proteinExistence type="inferred from homology"/>
<dbReference type="AlphaFoldDB" id="A0A1N6XAT6"/>
<evidence type="ECO:0000256" key="3">
    <source>
        <dbReference type="ARBA" id="ARBA00023295"/>
    </source>
</evidence>
<feature type="domain" description="Glycoside hydrolase family 3 N-terminal" evidence="4">
    <location>
        <begin position="36"/>
        <end position="327"/>
    </location>
</feature>
<dbReference type="GO" id="GO:0004553">
    <property type="term" value="F:hydrolase activity, hydrolyzing O-glycosyl compounds"/>
    <property type="evidence" value="ECO:0007669"/>
    <property type="project" value="InterPro"/>
</dbReference>
<keyword evidence="3" id="KW-0326">Glycosidase</keyword>
<keyword evidence="6" id="KW-1185">Reference proteome</keyword>
<dbReference type="EMBL" id="FTNF01000005">
    <property type="protein sequence ID" value="SIQ99380.1"/>
    <property type="molecule type" value="Genomic_DNA"/>
</dbReference>
<evidence type="ECO:0000259" key="4">
    <source>
        <dbReference type="Pfam" id="PF00933"/>
    </source>
</evidence>
<dbReference type="InterPro" id="IPR001764">
    <property type="entry name" value="Glyco_hydro_3_N"/>
</dbReference>
<evidence type="ECO:0000313" key="6">
    <source>
        <dbReference type="Proteomes" id="UP000186004"/>
    </source>
</evidence>
<dbReference type="Proteomes" id="UP000186004">
    <property type="component" value="Unassembled WGS sequence"/>
</dbReference>
<dbReference type="STRING" id="1198245.SAMN05444858_105291"/>
<dbReference type="Gene3D" id="3.20.20.300">
    <property type="entry name" value="Glycoside hydrolase, family 3, N-terminal domain"/>
    <property type="match status" value="1"/>
</dbReference>
<dbReference type="InterPro" id="IPR050226">
    <property type="entry name" value="NagZ_Beta-hexosaminidase"/>
</dbReference>
<dbReference type="FunFam" id="3.20.20.300:FF:000018">
    <property type="entry name" value="Sugar hydrolase"/>
    <property type="match status" value="1"/>
</dbReference>
<dbReference type="OrthoDB" id="9805821at2"/>
<evidence type="ECO:0000256" key="2">
    <source>
        <dbReference type="ARBA" id="ARBA00022801"/>
    </source>
</evidence>
<dbReference type="Pfam" id="PF00933">
    <property type="entry name" value="Glyco_hydro_3"/>
    <property type="match status" value="1"/>
</dbReference>
<dbReference type="PANTHER" id="PTHR30480">
    <property type="entry name" value="BETA-HEXOSAMINIDASE-RELATED"/>
    <property type="match status" value="1"/>
</dbReference>